<evidence type="ECO:0000313" key="2">
    <source>
        <dbReference type="EMBL" id="RKL65518.1"/>
    </source>
</evidence>
<dbReference type="InterPro" id="IPR036259">
    <property type="entry name" value="MFS_trans_sf"/>
</dbReference>
<feature type="transmembrane region" description="Helical" evidence="1">
    <location>
        <begin position="24"/>
        <end position="48"/>
    </location>
</feature>
<dbReference type="InterPro" id="IPR039672">
    <property type="entry name" value="MFS_2"/>
</dbReference>
<dbReference type="GO" id="GO:0008643">
    <property type="term" value="P:carbohydrate transport"/>
    <property type="evidence" value="ECO:0007669"/>
    <property type="project" value="InterPro"/>
</dbReference>
<feature type="transmembrane region" description="Helical" evidence="1">
    <location>
        <begin position="60"/>
        <end position="80"/>
    </location>
</feature>
<keyword evidence="1" id="KW-0812">Transmembrane</keyword>
<dbReference type="GO" id="GO:0006814">
    <property type="term" value="P:sodium ion transport"/>
    <property type="evidence" value="ECO:0007669"/>
    <property type="project" value="InterPro"/>
</dbReference>
<dbReference type="RefSeq" id="WP_110937151.1">
    <property type="nucleotide sequence ID" value="NZ_KZ614146.1"/>
</dbReference>
<keyword evidence="1" id="KW-0472">Membrane</keyword>
<dbReference type="PANTHER" id="PTHR11328:SF24">
    <property type="entry name" value="MAJOR FACILITATOR SUPERFAMILY (MFS) PROFILE DOMAIN-CONTAINING PROTEIN"/>
    <property type="match status" value="1"/>
</dbReference>
<accession>A0A3A9K2Q9</accession>
<reference evidence="2 3" key="1">
    <citation type="submission" date="2017-10" db="EMBL/GenBank/DDBJ databases">
        <title>Bacillus sp. nov., a halophilic bacterium isolated from a Keqin Lake.</title>
        <authorList>
            <person name="Wang H."/>
        </authorList>
    </citation>
    <scope>NUCLEOTIDE SEQUENCE [LARGE SCALE GENOMIC DNA]</scope>
    <source>
        <strain evidence="2 3">KCTC 13187</strain>
    </source>
</reference>
<keyword evidence="3" id="KW-1185">Reference proteome</keyword>
<organism evidence="2 3">
    <name type="scientific">Salipaludibacillus neizhouensis</name>
    <dbReference type="NCBI Taxonomy" id="885475"/>
    <lineage>
        <taxon>Bacteria</taxon>
        <taxon>Bacillati</taxon>
        <taxon>Bacillota</taxon>
        <taxon>Bacilli</taxon>
        <taxon>Bacillales</taxon>
        <taxon>Bacillaceae</taxon>
    </lineage>
</organism>
<dbReference type="CDD" id="cd17332">
    <property type="entry name" value="MFS_MelB_like"/>
    <property type="match status" value="1"/>
</dbReference>
<protein>
    <submittedName>
        <fullName evidence="2">H+-glucitol symporter</fullName>
    </submittedName>
</protein>
<feature type="transmembrane region" description="Helical" evidence="1">
    <location>
        <begin position="162"/>
        <end position="181"/>
    </location>
</feature>
<feature type="transmembrane region" description="Helical" evidence="1">
    <location>
        <begin position="246"/>
        <end position="267"/>
    </location>
</feature>
<dbReference type="Gene3D" id="1.20.1250.20">
    <property type="entry name" value="MFS general substrate transporter like domains"/>
    <property type="match status" value="1"/>
</dbReference>
<dbReference type="SUPFAM" id="SSF103473">
    <property type="entry name" value="MFS general substrate transporter"/>
    <property type="match status" value="1"/>
</dbReference>
<sequence>MQGTSDIDYQSFEQDRELTRREKIAAALGGMTGTIHTQMISMFILFFYTDVMEINPAYVAGLLLICRIIGASLIPAFGIVVDKVTTPWGKYVPWYVILGVPIAILGWLTFTDFNFGPTGTLVYATVTYLIYSILVSIRAAPFHAVGPAITKRVDDRVSLGQYTYFAVMMAAIVTTIAQPAYKALGGGSDARGFSILMGLIGLFCIIASIFQVVTLKERYVVKPKKGDKRTPIKEMFKAVFTNKNAVVVYIYILAITLASGIRSAVMIHYFKYFFLNESLVVIFGVMSLIPTILGVMISGKLIKRFGIKRVILTCTAVNVTCTAAIMFIPATSGGVVTFFAALAIANLFMGFANPAQATMLPAAMDYTEWKTGININGFMGSFQGVMQSLAVAISGSVAAVSLSFIGYVPGAEQSSETIFGLKVLMGFLPAVIFLFTASVAWFDITEEKQNQIAKELAVRRKKKQSISE</sequence>
<feature type="transmembrane region" description="Helical" evidence="1">
    <location>
        <begin position="389"/>
        <end position="407"/>
    </location>
</feature>
<proteinExistence type="predicted"/>
<dbReference type="GO" id="GO:0005886">
    <property type="term" value="C:plasma membrane"/>
    <property type="evidence" value="ECO:0007669"/>
    <property type="project" value="TreeGrafter"/>
</dbReference>
<feature type="transmembrane region" description="Helical" evidence="1">
    <location>
        <begin position="122"/>
        <end position="141"/>
    </location>
</feature>
<dbReference type="EMBL" id="PDOE01000015">
    <property type="protein sequence ID" value="RKL65518.1"/>
    <property type="molecule type" value="Genomic_DNA"/>
</dbReference>
<dbReference type="NCBIfam" id="TIGR00792">
    <property type="entry name" value="gph"/>
    <property type="match status" value="1"/>
</dbReference>
<dbReference type="PANTHER" id="PTHR11328">
    <property type="entry name" value="MAJOR FACILITATOR SUPERFAMILY DOMAIN-CONTAINING PROTEIN"/>
    <property type="match status" value="1"/>
</dbReference>
<feature type="transmembrane region" description="Helical" evidence="1">
    <location>
        <begin position="193"/>
        <end position="215"/>
    </location>
</feature>
<dbReference type="Pfam" id="PF13347">
    <property type="entry name" value="MFS_2"/>
    <property type="match status" value="1"/>
</dbReference>
<gene>
    <name evidence="2" type="ORF">CR203_20170</name>
</gene>
<dbReference type="OrthoDB" id="9764596at2"/>
<name>A0A3A9K2Q9_9BACI</name>
<feature type="transmembrane region" description="Helical" evidence="1">
    <location>
        <begin position="279"/>
        <end position="298"/>
    </location>
</feature>
<feature type="transmembrane region" description="Helical" evidence="1">
    <location>
        <begin position="334"/>
        <end position="352"/>
    </location>
</feature>
<evidence type="ECO:0000256" key="1">
    <source>
        <dbReference type="SAM" id="Phobius"/>
    </source>
</evidence>
<keyword evidence="1" id="KW-1133">Transmembrane helix</keyword>
<dbReference type="InterPro" id="IPR001927">
    <property type="entry name" value="Na/Gal_symport"/>
</dbReference>
<dbReference type="GO" id="GO:0015293">
    <property type="term" value="F:symporter activity"/>
    <property type="evidence" value="ECO:0007669"/>
    <property type="project" value="InterPro"/>
</dbReference>
<evidence type="ECO:0000313" key="3">
    <source>
        <dbReference type="Proteomes" id="UP000281498"/>
    </source>
</evidence>
<comment type="caution">
    <text evidence="2">The sequence shown here is derived from an EMBL/GenBank/DDBJ whole genome shotgun (WGS) entry which is preliminary data.</text>
</comment>
<dbReference type="AlphaFoldDB" id="A0A3A9K2Q9"/>
<feature type="transmembrane region" description="Helical" evidence="1">
    <location>
        <begin position="92"/>
        <end position="110"/>
    </location>
</feature>
<dbReference type="Proteomes" id="UP000281498">
    <property type="component" value="Unassembled WGS sequence"/>
</dbReference>
<feature type="transmembrane region" description="Helical" evidence="1">
    <location>
        <begin position="419"/>
        <end position="442"/>
    </location>
</feature>